<feature type="non-terminal residue" evidence="1">
    <location>
        <position position="1"/>
    </location>
</feature>
<sequence length="81" mass="9161">LRPEPGRPVVKKKMNPPLVSREFQVKQQMVVYLLSSALKASPRKQNTAFSLILEFYSYGKEHVFLSIPNNGSGFSFIFSLA</sequence>
<dbReference type="EMBL" id="JASPKZ010007614">
    <property type="protein sequence ID" value="KAJ9583349.1"/>
    <property type="molecule type" value="Genomic_DNA"/>
</dbReference>
<evidence type="ECO:0000313" key="1">
    <source>
        <dbReference type="EMBL" id="KAJ9583349.1"/>
    </source>
</evidence>
<reference evidence="1" key="1">
    <citation type="journal article" date="2023" name="IScience">
        <title>Live-bearing cockroach genome reveals convergent evolutionary mechanisms linked to viviparity in insects and beyond.</title>
        <authorList>
            <person name="Fouks B."/>
            <person name="Harrison M.C."/>
            <person name="Mikhailova A.A."/>
            <person name="Marchal E."/>
            <person name="English S."/>
            <person name="Carruthers M."/>
            <person name="Jennings E.C."/>
            <person name="Chiamaka E.L."/>
            <person name="Frigard R.A."/>
            <person name="Pippel M."/>
            <person name="Attardo G.M."/>
            <person name="Benoit J.B."/>
            <person name="Bornberg-Bauer E."/>
            <person name="Tobe S.S."/>
        </authorList>
    </citation>
    <scope>NUCLEOTIDE SEQUENCE</scope>
    <source>
        <strain evidence="1">Stay&amp;Tobe</strain>
    </source>
</reference>
<keyword evidence="2" id="KW-1185">Reference proteome</keyword>
<accession>A0AAD8EB34</accession>
<dbReference type="Proteomes" id="UP001233999">
    <property type="component" value="Unassembled WGS sequence"/>
</dbReference>
<proteinExistence type="predicted"/>
<gene>
    <name evidence="1" type="ORF">L9F63_022311</name>
</gene>
<protein>
    <submittedName>
        <fullName evidence="1">Uncharacterized protein</fullName>
    </submittedName>
</protein>
<dbReference type="AlphaFoldDB" id="A0AAD8EB34"/>
<reference evidence="1" key="2">
    <citation type="submission" date="2023-05" db="EMBL/GenBank/DDBJ databases">
        <authorList>
            <person name="Fouks B."/>
        </authorList>
    </citation>
    <scope>NUCLEOTIDE SEQUENCE</scope>
    <source>
        <strain evidence="1">Stay&amp;Tobe</strain>
        <tissue evidence="1">Testes</tissue>
    </source>
</reference>
<name>A0AAD8EB34_DIPPU</name>
<organism evidence="1 2">
    <name type="scientific">Diploptera punctata</name>
    <name type="common">Pacific beetle cockroach</name>
    <dbReference type="NCBI Taxonomy" id="6984"/>
    <lineage>
        <taxon>Eukaryota</taxon>
        <taxon>Metazoa</taxon>
        <taxon>Ecdysozoa</taxon>
        <taxon>Arthropoda</taxon>
        <taxon>Hexapoda</taxon>
        <taxon>Insecta</taxon>
        <taxon>Pterygota</taxon>
        <taxon>Neoptera</taxon>
        <taxon>Polyneoptera</taxon>
        <taxon>Dictyoptera</taxon>
        <taxon>Blattodea</taxon>
        <taxon>Blaberoidea</taxon>
        <taxon>Blaberidae</taxon>
        <taxon>Diplopterinae</taxon>
        <taxon>Diploptera</taxon>
    </lineage>
</organism>
<feature type="non-terminal residue" evidence="1">
    <location>
        <position position="81"/>
    </location>
</feature>
<evidence type="ECO:0000313" key="2">
    <source>
        <dbReference type="Proteomes" id="UP001233999"/>
    </source>
</evidence>
<comment type="caution">
    <text evidence="1">The sequence shown here is derived from an EMBL/GenBank/DDBJ whole genome shotgun (WGS) entry which is preliminary data.</text>
</comment>